<feature type="chain" id="PRO_5041927478" evidence="2">
    <location>
        <begin position="20"/>
        <end position="157"/>
    </location>
</feature>
<reference evidence="3" key="1">
    <citation type="submission" date="2021-10" db="EMBL/GenBank/DDBJ databases">
        <title>Anaerobic single-cell dispensing facilitates the cultivation of human gut bacteria.</title>
        <authorList>
            <person name="Afrizal A."/>
        </authorList>
    </citation>
    <scope>NUCLEOTIDE SEQUENCE</scope>
    <source>
        <strain evidence="3">CLA-AA-H272</strain>
    </source>
</reference>
<dbReference type="InterPro" id="IPR046680">
    <property type="entry name" value="DUF6550"/>
</dbReference>
<name>A0AAE3ABA6_9FIRM</name>
<dbReference type="EMBL" id="JAJEPW010000018">
    <property type="protein sequence ID" value="MCC2129407.1"/>
    <property type="molecule type" value="Genomic_DNA"/>
</dbReference>
<dbReference type="Pfam" id="PF20187">
    <property type="entry name" value="DUF6550"/>
    <property type="match status" value="1"/>
</dbReference>
<evidence type="ECO:0000256" key="2">
    <source>
        <dbReference type="SAM" id="SignalP"/>
    </source>
</evidence>
<sequence>MKNRIIIVAAITACLALCAAMWPQTETVGETPAPPQTPAVSAPEPIVAEAKLETEIDLPPEKEKAATPQPEPPCETTNEPEFVPAKASAAPNTQPTAESEHVPEPTPVPAPAQTVTDLQPGDMVYVEGFGWLEYQGPNHCEYGADIYENGNKIGIMG</sequence>
<gene>
    <name evidence="3" type="ORF">LKD37_07750</name>
</gene>
<protein>
    <submittedName>
        <fullName evidence="3">Uncharacterized protein</fullName>
    </submittedName>
</protein>
<keyword evidence="2" id="KW-0732">Signal</keyword>
<evidence type="ECO:0000256" key="1">
    <source>
        <dbReference type="SAM" id="MobiDB-lite"/>
    </source>
</evidence>
<dbReference type="Proteomes" id="UP001199319">
    <property type="component" value="Unassembled WGS sequence"/>
</dbReference>
<comment type="caution">
    <text evidence="3">The sequence shown here is derived from an EMBL/GenBank/DDBJ whole genome shotgun (WGS) entry which is preliminary data.</text>
</comment>
<feature type="region of interest" description="Disordered" evidence="1">
    <location>
        <begin position="46"/>
        <end position="116"/>
    </location>
</feature>
<keyword evidence="4" id="KW-1185">Reference proteome</keyword>
<feature type="compositionally biased region" description="Basic and acidic residues" evidence="1">
    <location>
        <begin position="50"/>
        <end position="65"/>
    </location>
</feature>
<dbReference type="RefSeq" id="WP_302928682.1">
    <property type="nucleotide sequence ID" value="NZ_JAJEPW010000018.1"/>
</dbReference>
<accession>A0AAE3ABA6</accession>
<dbReference type="AlphaFoldDB" id="A0AAE3ABA6"/>
<proteinExistence type="predicted"/>
<feature type="signal peptide" evidence="2">
    <location>
        <begin position="1"/>
        <end position="19"/>
    </location>
</feature>
<organism evidence="3 4">
    <name type="scientific">Brotocaccenecus cirricatena</name>
    <dbReference type="NCBI Taxonomy" id="3064195"/>
    <lineage>
        <taxon>Bacteria</taxon>
        <taxon>Bacillati</taxon>
        <taxon>Bacillota</taxon>
        <taxon>Clostridia</taxon>
        <taxon>Eubacteriales</taxon>
        <taxon>Oscillospiraceae</taxon>
        <taxon>Brotocaccenecus</taxon>
    </lineage>
</organism>
<evidence type="ECO:0000313" key="4">
    <source>
        <dbReference type="Proteomes" id="UP001199319"/>
    </source>
</evidence>
<evidence type="ECO:0000313" key="3">
    <source>
        <dbReference type="EMBL" id="MCC2129407.1"/>
    </source>
</evidence>